<dbReference type="Proteomes" id="UP000289152">
    <property type="component" value="Unassembled WGS sequence"/>
</dbReference>
<dbReference type="InParanoid" id="A0A4V1M3P3"/>
<sequence length="167" mass="18521">MLFIVLRTRKAEAAQKALEVSLGVTRFRHREGLEALHQYVKEEEPIPMPKPPARPQSPPRINLNDIPPPQPSKPKDSKSPGGKEWKPPQNIAIYLSTIELPDLIPGHRTTDKPKSPPLPQKEASKLNSGKQTKPSPVPPRDHKVEGKKNEAGKKEDRKSGLGKLLGL</sequence>
<comment type="caution">
    <text evidence="2">The sequence shown here is derived from an EMBL/GenBank/DDBJ whole genome shotgun (WGS) entry which is preliminary data.</text>
</comment>
<dbReference type="STRING" id="5217.A0A4V1M3P3"/>
<dbReference type="OrthoDB" id="2592202at2759"/>
<feature type="region of interest" description="Disordered" evidence="1">
    <location>
        <begin position="41"/>
        <end position="167"/>
    </location>
</feature>
<keyword evidence="3" id="KW-1185">Reference proteome</keyword>
<dbReference type="EMBL" id="SDIL01000066">
    <property type="protein sequence ID" value="RXK37567.1"/>
    <property type="molecule type" value="Genomic_DNA"/>
</dbReference>
<evidence type="ECO:0000256" key="1">
    <source>
        <dbReference type="SAM" id="MobiDB-lite"/>
    </source>
</evidence>
<name>A0A4V1M3P3_TREME</name>
<evidence type="ECO:0000313" key="2">
    <source>
        <dbReference type="EMBL" id="RXK37567.1"/>
    </source>
</evidence>
<feature type="compositionally biased region" description="Basic and acidic residues" evidence="1">
    <location>
        <begin position="73"/>
        <end position="86"/>
    </location>
</feature>
<protein>
    <submittedName>
        <fullName evidence="2">Uncharacterized protein</fullName>
    </submittedName>
</protein>
<reference evidence="2 3" key="1">
    <citation type="submission" date="2016-06" db="EMBL/GenBank/DDBJ databases">
        <title>Evolution of pathogenesis and genome organization in the Tremellales.</title>
        <authorList>
            <person name="Cuomo C."/>
            <person name="Litvintseva A."/>
            <person name="Heitman J."/>
            <person name="Chen Y."/>
            <person name="Sun S."/>
            <person name="Springer D."/>
            <person name="Dromer F."/>
            <person name="Young S."/>
            <person name="Zeng Q."/>
            <person name="Chapman S."/>
            <person name="Gujja S."/>
            <person name="Saif S."/>
            <person name="Birren B."/>
        </authorList>
    </citation>
    <scope>NUCLEOTIDE SEQUENCE [LARGE SCALE GENOMIC DNA]</scope>
    <source>
        <strain evidence="2 3">ATCC 28783</strain>
    </source>
</reference>
<feature type="compositionally biased region" description="Polar residues" evidence="1">
    <location>
        <begin position="125"/>
        <end position="134"/>
    </location>
</feature>
<feature type="compositionally biased region" description="Basic and acidic residues" evidence="1">
    <location>
        <begin position="139"/>
        <end position="159"/>
    </location>
</feature>
<feature type="compositionally biased region" description="Pro residues" evidence="1">
    <location>
        <begin position="46"/>
        <end position="58"/>
    </location>
</feature>
<evidence type="ECO:0000313" key="3">
    <source>
        <dbReference type="Proteomes" id="UP000289152"/>
    </source>
</evidence>
<gene>
    <name evidence="2" type="ORF">M231_05192</name>
</gene>
<organism evidence="2 3">
    <name type="scientific">Tremella mesenterica</name>
    <name type="common">Jelly fungus</name>
    <dbReference type="NCBI Taxonomy" id="5217"/>
    <lineage>
        <taxon>Eukaryota</taxon>
        <taxon>Fungi</taxon>
        <taxon>Dikarya</taxon>
        <taxon>Basidiomycota</taxon>
        <taxon>Agaricomycotina</taxon>
        <taxon>Tremellomycetes</taxon>
        <taxon>Tremellales</taxon>
        <taxon>Tremellaceae</taxon>
        <taxon>Tremella</taxon>
    </lineage>
</organism>
<dbReference type="AlphaFoldDB" id="A0A4V1M3P3"/>
<dbReference type="VEuPathDB" id="FungiDB:TREMEDRAFT_58756"/>
<accession>A0A4V1M3P3</accession>
<proteinExistence type="predicted"/>